<dbReference type="VEuPathDB" id="FungiDB:JI435_400640"/>
<reference evidence="2" key="1">
    <citation type="journal article" date="2021" name="BMC Genomics">
        <title>Chromosome-level genome assembly and manually-curated proteome of model necrotroph Parastagonospora nodorum Sn15 reveals a genome-wide trove of candidate effector homologs, and redundancy of virulence-related functions within an accessory chromosome.</title>
        <authorList>
            <person name="Bertazzoni S."/>
            <person name="Jones D.A.B."/>
            <person name="Phan H.T."/>
            <person name="Tan K.-C."/>
            <person name="Hane J.K."/>
        </authorList>
    </citation>
    <scope>NUCLEOTIDE SEQUENCE [LARGE SCALE GENOMIC DNA]</scope>
    <source>
        <strain evidence="2">SN15 / ATCC MYA-4574 / FGSC 10173)</strain>
    </source>
</reference>
<sequence>MIIATKYDDQRQGYLHDWDPWGSHFQATNQPTTHASFSKQTIRSLLYPSHSQVTIIHSLRIARRQKQQLGANPAFDSLPSAD</sequence>
<dbReference type="Proteomes" id="UP000663193">
    <property type="component" value="Chromosome 1"/>
</dbReference>
<dbReference type="EMBL" id="CP069023">
    <property type="protein sequence ID" value="QRC90874.1"/>
    <property type="molecule type" value="Genomic_DNA"/>
</dbReference>
<accession>A0A7U2ETP9</accession>
<gene>
    <name evidence="1" type="ORF">JI435_400640</name>
</gene>
<protein>
    <submittedName>
        <fullName evidence="1">Uncharacterized protein</fullName>
    </submittedName>
</protein>
<name>A0A7U2ETP9_PHANO</name>
<evidence type="ECO:0000313" key="2">
    <source>
        <dbReference type="Proteomes" id="UP000663193"/>
    </source>
</evidence>
<keyword evidence="2" id="KW-1185">Reference proteome</keyword>
<dbReference type="AlphaFoldDB" id="A0A7U2ETP9"/>
<proteinExistence type="predicted"/>
<evidence type="ECO:0000313" key="1">
    <source>
        <dbReference type="EMBL" id="QRC90874.1"/>
    </source>
</evidence>
<organism evidence="1 2">
    <name type="scientific">Phaeosphaeria nodorum (strain SN15 / ATCC MYA-4574 / FGSC 10173)</name>
    <name type="common">Glume blotch fungus</name>
    <name type="synonym">Parastagonospora nodorum</name>
    <dbReference type="NCBI Taxonomy" id="321614"/>
    <lineage>
        <taxon>Eukaryota</taxon>
        <taxon>Fungi</taxon>
        <taxon>Dikarya</taxon>
        <taxon>Ascomycota</taxon>
        <taxon>Pezizomycotina</taxon>
        <taxon>Dothideomycetes</taxon>
        <taxon>Pleosporomycetidae</taxon>
        <taxon>Pleosporales</taxon>
        <taxon>Pleosporineae</taxon>
        <taxon>Phaeosphaeriaceae</taxon>
        <taxon>Parastagonospora</taxon>
    </lineage>
</organism>